<name>A0A094IQB4_9GAMM</name>
<feature type="transmembrane region" description="Helical" evidence="1">
    <location>
        <begin position="6"/>
        <end position="27"/>
    </location>
</feature>
<dbReference type="eggNOG" id="ENOG5031FWB">
    <property type="taxonomic scope" value="Bacteria"/>
</dbReference>
<feature type="transmembrane region" description="Helical" evidence="1">
    <location>
        <begin position="124"/>
        <end position="143"/>
    </location>
</feature>
<keyword evidence="1" id="KW-0812">Transmembrane</keyword>
<evidence type="ECO:0008006" key="4">
    <source>
        <dbReference type="Google" id="ProtNLM"/>
    </source>
</evidence>
<proteinExistence type="predicted"/>
<gene>
    <name evidence="2" type="ORF">IDAT_10700</name>
</gene>
<keyword evidence="1" id="KW-0472">Membrane</keyword>
<sequence>MATFYYALFYIHITAGLIAMVLFWVPLATRKGGFNHRSFGRYYRRSMYLVAYCGILMSLLMFTVPTWIKPELAALDSSSAQITSVRVFATLLVFLGWLTLFSVYHGQVSLQAKQNRSAYRTPRYLTLLAGMFILGLICLVAGIQYGHPLLQIFGGLGLFSSISTYRLIRKKEVSNKLWLAEHLGGYIGSGIAAYTAFLTFGARHLIQLDGYWQLTFWVLPGVIGGISIALLTRKYAKNAKLVQL</sequence>
<comment type="caution">
    <text evidence="2">The sequence shown here is derived from an EMBL/GenBank/DDBJ whole genome shotgun (WGS) entry which is preliminary data.</text>
</comment>
<dbReference type="AlphaFoldDB" id="A0A094IQB4"/>
<evidence type="ECO:0000256" key="1">
    <source>
        <dbReference type="SAM" id="Phobius"/>
    </source>
</evidence>
<protein>
    <recommendedName>
        <fullName evidence="4">DUF2306 domain-containing protein</fullName>
    </recommendedName>
</protein>
<keyword evidence="1" id="KW-1133">Transmembrane helix</keyword>
<accession>A0A094IQB4</accession>
<reference evidence="2 3" key="1">
    <citation type="submission" date="2014-06" db="EMBL/GenBank/DDBJ databases">
        <title>Draft genome sequence of Idiomarina sp. MCCC 1A10513.</title>
        <authorList>
            <person name="Du J."/>
            <person name="Lai Q."/>
            <person name="Shao Z."/>
        </authorList>
    </citation>
    <scope>NUCLEOTIDE SEQUENCE [LARGE SCALE GENOMIC DNA]</scope>
    <source>
        <strain evidence="2 3">MCCC 1A10513</strain>
    </source>
</reference>
<feature type="transmembrane region" description="Helical" evidence="1">
    <location>
        <begin position="214"/>
        <end position="231"/>
    </location>
</feature>
<feature type="transmembrane region" description="Helical" evidence="1">
    <location>
        <begin position="48"/>
        <end position="68"/>
    </location>
</feature>
<dbReference type="STRING" id="1517416.IDAT_10700"/>
<evidence type="ECO:0000313" key="3">
    <source>
        <dbReference type="Proteomes" id="UP000053718"/>
    </source>
</evidence>
<dbReference type="Proteomes" id="UP000053718">
    <property type="component" value="Unassembled WGS sequence"/>
</dbReference>
<organism evidence="2 3">
    <name type="scientific">Pseudidiomarina atlantica</name>
    <dbReference type="NCBI Taxonomy" id="1517416"/>
    <lineage>
        <taxon>Bacteria</taxon>
        <taxon>Pseudomonadati</taxon>
        <taxon>Pseudomonadota</taxon>
        <taxon>Gammaproteobacteria</taxon>
        <taxon>Alteromonadales</taxon>
        <taxon>Idiomarinaceae</taxon>
        <taxon>Pseudidiomarina</taxon>
    </lineage>
</organism>
<evidence type="ECO:0000313" key="2">
    <source>
        <dbReference type="EMBL" id="KFZ28054.1"/>
    </source>
</evidence>
<feature type="transmembrane region" description="Helical" evidence="1">
    <location>
        <begin position="149"/>
        <end position="168"/>
    </location>
</feature>
<dbReference type="OrthoDB" id="5984490at2"/>
<feature type="transmembrane region" description="Helical" evidence="1">
    <location>
        <begin position="180"/>
        <end position="202"/>
    </location>
</feature>
<dbReference type="EMBL" id="JPIN01000012">
    <property type="protein sequence ID" value="KFZ28054.1"/>
    <property type="molecule type" value="Genomic_DNA"/>
</dbReference>
<keyword evidence="3" id="KW-1185">Reference proteome</keyword>
<feature type="transmembrane region" description="Helical" evidence="1">
    <location>
        <begin position="80"/>
        <end position="104"/>
    </location>
</feature>
<dbReference type="RefSeq" id="WP_034733434.1">
    <property type="nucleotide sequence ID" value="NZ_JPIN01000012.1"/>
</dbReference>